<organism evidence="4 5">
    <name type="scientific">Promethearchaeum syntrophicum</name>
    <dbReference type="NCBI Taxonomy" id="2594042"/>
    <lineage>
        <taxon>Archaea</taxon>
        <taxon>Promethearchaeati</taxon>
        <taxon>Promethearchaeota</taxon>
        <taxon>Promethearchaeia</taxon>
        <taxon>Promethearchaeales</taxon>
        <taxon>Promethearchaeaceae</taxon>
        <taxon>Promethearchaeum</taxon>
    </lineage>
</organism>
<dbReference type="GeneID" id="41331758"/>
<reference evidence="4 5" key="2">
    <citation type="journal article" date="2024" name="Int. J. Syst. Evol. Microbiol.">
        <title>Promethearchaeum syntrophicum gen. nov., sp. nov., an anaerobic, obligately syntrophic archaeon, the first isolate of the lineage 'Asgard' archaea, and proposal of the new archaeal phylum Promethearchaeota phyl. nov. and kingdom Promethearchaeati regn. nov.</title>
        <authorList>
            <person name="Imachi H."/>
            <person name="Nobu M.K."/>
            <person name="Kato S."/>
            <person name="Takaki Y."/>
            <person name="Miyazaki M."/>
            <person name="Miyata M."/>
            <person name="Ogawara M."/>
            <person name="Saito Y."/>
            <person name="Sakai S."/>
            <person name="Tahara Y.O."/>
            <person name="Takano Y."/>
            <person name="Tasumi E."/>
            <person name="Uematsu K."/>
            <person name="Yoshimura T."/>
            <person name="Itoh T."/>
            <person name="Ohkuma M."/>
            <person name="Takai K."/>
        </authorList>
    </citation>
    <scope>NUCLEOTIDE SEQUENCE [LARGE SCALE GENOMIC DNA]</scope>
    <source>
        <strain evidence="4 5">MK-D1</strain>
    </source>
</reference>
<dbReference type="Proteomes" id="UP000321408">
    <property type="component" value="Chromosome"/>
</dbReference>
<name>A0A5B9DFQ9_9ARCH</name>
<accession>A0A5B9DFQ9</accession>
<feature type="transmembrane region" description="Helical" evidence="2">
    <location>
        <begin position="829"/>
        <end position="848"/>
    </location>
</feature>
<feature type="region of interest" description="Disordered" evidence="1">
    <location>
        <begin position="382"/>
        <end position="410"/>
    </location>
</feature>
<keyword evidence="2" id="KW-1133">Transmembrane helix</keyword>
<gene>
    <name evidence="4" type="ORF">DSAG12_03790</name>
</gene>
<sequence>MKYNKVQQFIKRMKFKQIISVLFFLVILANIWNTASLYTMNNSATVSESSNLSEITGISECIESTISSSEITSTETSTKGFEQVSTLYDVAEPFFDDSYVHEINLYFEDEDWYDQLYDGHAYDSDDPYFPAKFVYDDIEIDPIGINFKGHSSFMSNTYKKSFRIDFNYYNQEIDFYGLKKLNLNNGYLDPTMLREKLFWDFASNYVSTVRCVYTRVYVNDEYYGLFTAIEQIDDEFVESRYGSKEDGNLFRAESAGTLTYLGESESLYSTNYELKTNEYENDFSSLIKLTDVLTNTPTEDFQEEIEKILDVNDTLYCMALLNLFASLDSYLGSAHNFYLYESDETGLFKHILWDSNEAFGRFTFGVEEGQNVRLIDPYWTPSSTSMDIPDGPPPPRSVDTTEEPDSQQGEFANLGTERPLFERLLEIDSYNQTYTRILAEMIRDGFNQEFMSDQIEIFADLIREDFYADPNQLFTNEQFEMTLTDGYPNQNNIFGLESFVEIRSTYLSTILDSYASQSDMQFNEIMSLNQGVIADENGDFDSWIEIYNLGPGTVSLKNLYLTDKFEEPNKWEFPDDILEDGDTYLVWADNETEEGLKHLSFTLQQEGGQIFLFMESNEGSMILVDKVDYTSLNENISYGKYPDGDGIWQEMSDFPTPNASNCEDEMEIKLPTTLYINEIMAENENAVEDPDDLGDFPDWIELYNSANISLDLGGLYLTDNAHDPFVWQFPENAIIEAESFLVIWADGDLDQENLHSSFKLSGNGEDICLISNDGSSIIDWISYSDTIQDFSLGRIPDGSENWEEHISTPTPGYENSNLEIVQTSSVETGFFYVFIGGLIGLIVLINVIHKKVQDKDNGQFWLTTPAISMESKENIPEMEENLGSE</sequence>
<keyword evidence="2" id="KW-0812">Transmembrane</keyword>
<dbReference type="InterPro" id="IPR001322">
    <property type="entry name" value="Lamin_tail_dom"/>
</dbReference>
<dbReference type="RefSeq" id="WP_147664829.1">
    <property type="nucleotide sequence ID" value="NZ_CP042905.2"/>
</dbReference>
<keyword evidence="4" id="KW-0808">Transferase</keyword>
<dbReference type="Pfam" id="PF00932">
    <property type="entry name" value="LTD"/>
    <property type="match status" value="2"/>
</dbReference>
<dbReference type="OrthoDB" id="116829at2157"/>
<dbReference type="InterPro" id="IPR014867">
    <property type="entry name" value="Spore_coat_CotH_CotH2/3/7"/>
</dbReference>
<keyword evidence="2" id="KW-0472">Membrane</keyword>
<dbReference type="PROSITE" id="PS51841">
    <property type="entry name" value="LTD"/>
    <property type="match status" value="2"/>
</dbReference>
<dbReference type="SUPFAM" id="SSF74853">
    <property type="entry name" value="Lamin A/C globular tail domain"/>
    <property type="match status" value="2"/>
</dbReference>
<evidence type="ECO:0000256" key="1">
    <source>
        <dbReference type="SAM" id="MobiDB-lite"/>
    </source>
</evidence>
<keyword evidence="5" id="KW-1185">Reference proteome</keyword>
<dbReference type="AlphaFoldDB" id="A0A5B9DFQ9"/>
<proteinExistence type="predicted"/>
<evidence type="ECO:0000259" key="3">
    <source>
        <dbReference type="PROSITE" id="PS51841"/>
    </source>
</evidence>
<dbReference type="Pfam" id="PF08757">
    <property type="entry name" value="CotH"/>
    <property type="match status" value="1"/>
</dbReference>
<evidence type="ECO:0000313" key="5">
    <source>
        <dbReference type="Proteomes" id="UP000321408"/>
    </source>
</evidence>
<dbReference type="InterPro" id="IPR036415">
    <property type="entry name" value="Lamin_tail_dom_sf"/>
</dbReference>
<protein>
    <submittedName>
        <fullName evidence="4">CotH kinase family protein</fullName>
    </submittedName>
</protein>
<dbReference type="Gene3D" id="2.60.40.1260">
    <property type="entry name" value="Lamin Tail domain"/>
    <property type="match status" value="1"/>
</dbReference>
<keyword evidence="4" id="KW-0418">Kinase</keyword>
<dbReference type="PANTHER" id="PTHR40050">
    <property type="entry name" value="INNER SPORE COAT PROTEIN H"/>
    <property type="match status" value="1"/>
</dbReference>
<evidence type="ECO:0000256" key="2">
    <source>
        <dbReference type="SAM" id="Phobius"/>
    </source>
</evidence>
<reference evidence="4 5" key="1">
    <citation type="journal article" date="2020" name="Nature">
        <title>Isolation of an archaeon at the prokaryote-eukaryote interface.</title>
        <authorList>
            <person name="Imachi H."/>
            <person name="Nobu M.K."/>
            <person name="Nakahara N."/>
            <person name="Morono Y."/>
            <person name="Ogawara M."/>
            <person name="Takaki Y."/>
            <person name="Takano Y."/>
            <person name="Uematsu K."/>
            <person name="Ikuta T."/>
            <person name="Ito M."/>
            <person name="Matsui Y."/>
            <person name="Miyazaki M."/>
            <person name="Murata K."/>
            <person name="Saito Y."/>
            <person name="Sakai S."/>
            <person name="Song C."/>
            <person name="Tasumi E."/>
            <person name="Yamanaka Y."/>
            <person name="Yamaguchi T."/>
            <person name="Kamagata Y."/>
            <person name="Tamaki H."/>
            <person name="Takai K."/>
        </authorList>
    </citation>
    <scope>NUCLEOTIDE SEQUENCE [LARGE SCALE GENOMIC DNA]</scope>
    <source>
        <strain evidence="4 5">MK-D1</strain>
    </source>
</reference>
<feature type="domain" description="LTD" evidence="3">
    <location>
        <begin position="512"/>
        <end position="631"/>
    </location>
</feature>
<dbReference type="PANTHER" id="PTHR40050:SF1">
    <property type="entry name" value="INNER SPORE COAT PROTEIN H"/>
    <property type="match status" value="1"/>
</dbReference>
<evidence type="ECO:0000313" key="4">
    <source>
        <dbReference type="EMBL" id="QEE17952.1"/>
    </source>
</evidence>
<dbReference type="KEGG" id="psyt:DSAG12_03790"/>
<dbReference type="EMBL" id="CP042905">
    <property type="protein sequence ID" value="QEE17952.1"/>
    <property type="molecule type" value="Genomic_DNA"/>
</dbReference>
<feature type="domain" description="LTD" evidence="3">
    <location>
        <begin position="664"/>
        <end position="785"/>
    </location>
</feature>